<keyword evidence="2" id="KW-1185">Reference proteome</keyword>
<gene>
    <name evidence="1" type="ORF">GCM10009096_19220</name>
</gene>
<dbReference type="Gene3D" id="3.20.20.60">
    <property type="entry name" value="Phosphoenolpyruvate-binding domains"/>
    <property type="match status" value="1"/>
</dbReference>
<evidence type="ECO:0000313" key="1">
    <source>
        <dbReference type="EMBL" id="GAA0477486.1"/>
    </source>
</evidence>
<dbReference type="EMBL" id="BAAAEM010000002">
    <property type="protein sequence ID" value="GAA0477486.1"/>
    <property type="molecule type" value="Genomic_DNA"/>
</dbReference>
<dbReference type="Pfam" id="PF13714">
    <property type="entry name" value="PEP_mutase"/>
    <property type="match status" value="1"/>
</dbReference>
<dbReference type="GO" id="GO:0016829">
    <property type="term" value="F:lyase activity"/>
    <property type="evidence" value="ECO:0007669"/>
    <property type="project" value="UniProtKB-KW"/>
</dbReference>
<sequence>MPISQSEKANAFAALHQGSEIFVIANAFDGCSARMLDALGFNAIATSSWVQAALLGKMDGNTTREEALAHAAPIVGATDLPVSADLEKGFGDTPEDAAATIREAGAVGLVGGSIEDATGDPSAAIYDIVHAAERVEAAVEAARELPFKFTLTARAENFVRGVDDFDDTIERLQAFEKAGADVLMSPGLPSLDAVRQVCSCVTKPVNFMAGIPGQSFSKADLAAAGVKRISLATSLYTYAITAMHEAAKEIQDKGTFDYIDRTTAVDFNTILKD</sequence>
<evidence type="ECO:0000313" key="2">
    <source>
        <dbReference type="Proteomes" id="UP001500713"/>
    </source>
</evidence>
<dbReference type="Proteomes" id="UP001500713">
    <property type="component" value="Unassembled WGS sequence"/>
</dbReference>
<keyword evidence="1" id="KW-0456">Lyase</keyword>
<proteinExistence type="predicted"/>
<dbReference type="InterPro" id="IPR015813">
    <property type="entry name" value="Pyrv/PenolPyrv_kinase-like_dom"/>
</dbReference>
<dbReference type="RefSeq" id="WP_229954751.1">
    <property type="nucleotide sequence ID" value="NZ_BAAAEM010000002.1"/>
</dbReference>
<dbReference type="InterPro" id="IPR040442">
    <property type="entry name" value="Pyrv_kinase-like_dom_sf"/>
</dbReference>
<protein>
    <submittedName>
        <fullName evidence="1">Isocitrate lyase/phosphoenolpyruvate mutase family protein</fullName>
    </submittedName>
</protein>
<name>A0ABN1AJD8_9SPHN</name>
<accession>A0ABN1AJD8</accession>
<dbReference type="SUPFAM" id="SSF51621">
    <property type="entry name" value="Phosphoenolpyruvate/pyruvate domain"/>
    <property type="match status" value="1"/>
</dbReference>
<dbReference type="PANTHER" id="PTHR42905">
    <property type="entry name" value="PHOSPHOENOLPYRUVATE CARBOXYLASE"/>
    <property type="match status" value="1"/>
</dbReference>
<dbReference type="CDD" id="cd00377">
    <property type="entry name" value="ICL_PEPM"/>
    <property type="match status" value="1"/>
</dbReference>
<organism evidence="1 2">
    <name type="scientific">Parasphingorhabdus litoris</name>
    <dbReference type="NCBI Taxonomy" id="394733"/>
    <lineage>
        <taxon>Bacteria</taxon>
        <taxon>Pseudomonadati</taxon>
        <taxon>Pseudomonadota</taxon>
        <taxon>Alphaproteobacteria</taxon>
        <taxon>Sphingomonadales</taxon>
        <taxon>Sphingomonadaceae</taxon>
        <taxon>Parasphingorhabdus</taxon>
    </lineage>
</organism>
<reference evidence="1 2" key="1">
    <citation type="journal article" date="2019" name="Int. J. Syst. Evol. Microbiol.">
        <title>The Global Catalogue of Microorganisms (GCM) 10K type strain sequencing project: providing services to taxonomists for standard genome sequencing and annotation.</title>
        <authorList>
            <consortium name="The Broad Institute Genomics Platform"/>
            <consortium name="The Broad Institute Genome Sequencing Center for Infectious Disease"/>
            <person name="Wu L."/>
            <person name="Ma J."/>
        </authorList>
    </citation>
    <scope>NUCLEOTIDE SEQUENCE [LARGE SCALE GENOMIC DNA]</scope>
    <source>
        <strain evidence="1 2">JCM 14162</strain>
    </source>
</reference>
<comment type="caution">
    <text evidence="1">The sequence shown here is derived from an EMBL/GenBank/DDBJ whole genome shotgun (WGS) entry which is preliminary data.</text>
</comment>
<dbReference type="InterPro" id="IPR039556">
    <property type="entry name" value="ICL/PEPM"/>
</dbReference>
<dbReference type="PANTHER" id="PTHR42905:SF16">
    <property type="entry name" value="CARBOXYPHOSPHONOENOLPYRUVATE PHOSPHONOMUTASE-LIKE PROTEIN (AFU_ORTHOLOGUE AFUA_5G07230)"/>
    <property type="match status" value="1"/>
</dbReference>